<dbReference type="AlphaFoldDB" id="A0A086PB59"/>
<dbReference type="STRING" id="76947.GCA_002080435_01155"/>
<dbReference type="PATRIC" id="fig|1219045.3.peg.1872"/>
<comment type="caution">
    <text evidence="3">The sequence shown here is derived from an EMBL/GenBank/DDBJ whole genome shotgun (WGS) entry which is preliminary data.</text>
</comment>
<protein>
    <submittedName>
        <fullName evidence="3">Argininosuccinate lyase</fullName>
    </submittedName>
</protein>
<evidence type="ECO:0000256" key="2">
    <source>
        <dbReference type="SAM" id="SignalP"/>
    </source>
</evidence>
<accession>A0A086PB59</accession>
<feature type="region of interest" description="Disordered" evidence="1">
    <location>
        <begin position="66"/>
        <end position="87"/>
    </location>
</feature>
<feature type="chain" id="PRO_5001813105" evidence="2">
    <location>
        <begin position="20"/>
        <end position="87"/>
    </location>
</feature>
<dbReference type="Proteomes" id="UP000024284">
    <property type="component" value="Unassembled WGS sequence"/>
</dbReference>
<evidence type="ECO:0000313" key="3">
    <source>
        <dbReference type="EMBL" id="KFG90627.1"/>
    </source>
</evidence>
<dbReference type="RefSeq" id="WP_037464937.1">
    <property type="nucleotide sequence ID" value="NZ_BCZD01000002.1"/>
</dbReference>
<dbReference type="OrthoDB" id="7596860at2"/>
<organism evidence="3 4">
    <name type="scientific">Sphingobium herbicidovorans (strain ATCC 700291 / DSM 11019 / CCUG 56400 / KCTC 2939 / LMG 18315 / NBRC 16415 / MH)</name>
    <name type="common">Sphingomonas herbicidovorans</name>
    <dbReference type="NCBI Taxonomy" id="1219045"/>
    <lineage>
        <taxon>Bacteria</taxon>
        <taxon>Pseudomonadati</taxon>
        <taxon>Pseudomonadota</taxon>
        <taxon>Alphaproteobacteria</taxon>
        <taxon>Sphingomonadales</taxon>
        <taxon>Sphingomonadaceae</taxon>
        <taxon>Sphingobium</taxon>
    </lineage>
</organism>
<reference evidence="3" key="1">
    <citation type="submission" date="2014-08" db="EMBL/GenBank/DDBJ databases">
        <title>Draft genome sequences of Sphingobium herbicidovorans.</title>
        <authorList>
            <person name="Gan H.M."/>
            <person name="Gan H.Y."/>
            <person name="Savka M.A."/>
        </authorList>
    </citation>
    <scope>NUCLEOTIDE SEQUENCE [LARGE SCALE GENOMIC DNA]</scope>
    <source>
        <strain evidence="3">NBRC 16415</strain>
    </source>
</reference>
<dbReference type="GO" id="GO:0016829">
    <property type="term" value="F:lyase activity"/>
    <property type="evidence" value="ECO:0007669"/>
    <property type="project" value="UniProtKB-KW"/>
</dbReference>
<proteinExistence type="predicted"/>
<evidence type="ECO:0000256" key="1">
    <source>
        <dbReference type="SAM" id="MobiDB-lite"/>
    </source>
</evidence>
<keyword evidence="2" id="KW-0732">Signal</keyword>
<dbReference type="EMBL" id="JFZA02000012">
    <property type="protein sequence ID" value="KFG90627.1"/>
    <property type="molecule type" value="Genomic_DNA"/>
</dbReference>
<feature type="signal peptide" evidence="2">
    <location>
        <begin position="1"/>
        <end position="19"/>
    </location>
</feature>
<evidence type="ECO:0000313" key="4">
    <source>
        <dbReference type="Proteomes" id="UP000024284"/>
    </source>
</evidence>
<keyword evidence="4" id="KW-1185">Reference proteome</keyword>
<keyword evidence="3" id="KW-0456">Lyase</keyword>
<dbReference type="eggNOG" id="ENOG50318I8">
    <property type="taxonomic scope" value="Bacteria"/>
</dbReference>
<dbReference type="PROSITE" id="PS51257">
    <property type="entry name" value="PROKAR_LIPOPROTEIN"/>
    <property type="match status" value="1"/>
</dbReference>
<sequence length="87" mass="9280">MRITLGRGLALGAIALALASCGGRQPLKPVEGQKMPAVPVGAAAAPTAQQLMTPSIQARPERNVELLTQSQERRDDPFDLPPERQPQ</sequence>
<gene>
    <name evidence="3" type="ORF">BV98_001831</name>
</gene>
<name>A0A086PB59_SPHHM</name>